<dbReference type="STRING" id="1149755.A0A2J6S4M7"/>
<name>A0A2J6S4M7_HYAVF</name>
<accession>A0A2J6S4M7</accession>
<sequence>MPWLSPSLFQQKNEDTVSGGDSRGALFAFLCGNSDIPNGQDVLFDGLQAMIDGDVPEVRPSFYDGALPATIDKRVKDELGLFIIPSAVNPHFPAVPNFFMEFKAPNEDPDVAKRKACYYGALGARAMHKLQTYKEDPFYDNEAHTFTSIYDPATGILELYVTHPTQPTSTSTSPEYHMTQIGSYGLTDDIDKCRRGLTAFRNARDLAKEERDRFIEEANVKARALDTDE</sequence>
<dbReference type="EMBL" id="KZ613940">
    <property type="protein sequence ID" value="PMD45678.1"/>
    <property type="molecule type" value="Genomic_DNA"/>
</dbReference>
<evidence type="ECO:0000313" key="1">
    <source>
        <dbReference type="EMBL" id="PMD45678.1"/>
    </source>
</evidence>
<organism evidence="1 2">
    <name type="scientific">Hyaloscypha variabilis (strain UAMH 11265 / GT02V1 / F)</name>
    <name type="common">Meliniomyces variabilis</name>
    <dbReference type="NCBI Taxonomy" id="1149755"/>
    <lineage>
        <taxon>Eukaryota</taxon>
        <taxon>Fungi</taxon>
        <taxon>Dikarya</taxon>
        <taxon>Ascomycota</taxon>
        <taxon>Pezizomycotina</taxon>
        <taxon>Leotiomycetes</taxon>
        <taxon>Helotiales</taxon>
        <taxon>Hyaloscyphaceae</taxon>
        <taxon>Hyaloscypha</taxon>
        <taxon>Hyaloscypha variabilis</taxon>
    </lineage>
</organism>
<dbReference type="OrthoDB" id="3598835at2759"/>
<reference evidence="1 2" key="1">
    <citation type="submission" date="2016-04" db="EMBL/GenBank/DDBJ databases">
        <title>A degradative enzymes factory behind the ericoid mycorrhizal symbiosis.</title>
        <authorList>
            <consortium name="DOE Joint Genome Institute"/>
            <person name="Martino E."/>
            <person name="Morin E."/>
            <person name="Grelet G."/>
            <person name="Kuo A."/>
            <person name="Kohler A."/>
            <person name="Daghino S."/>
            <person name="Barry K."/>
            <person name="Choi C."/>
            <person name="Cichocki N."/>
            <person name="Clum A."/>
            <person name="Copeland A."/>
            <person name="Hainaut M."/>
            <person name="Haridas S."/>
            <person name="Labutti K."/>
            <person name="Lindquist E."/>
            <person name="Lipzen A."/>
            <person name="Khouja H.-R."/>
            <person name="Murat C."/>
            <person name="Ohm R."/>
            <person name="Olson A."/>
            <person name="Spatafora J."/>
            <person name="Veneault-Fourrey C."/>
            <person name="Henrissat B."/>
            <person name="Grigoriev I."/>
            <person name="Martin F."/>
            <person name="Perotto S."/>
        </authorList>
    </citation>
    <scope>NUCLEOTIDE SEQUENCE [LARGE SCALE GENOMIC DNA]</scope>
    <source>
        <strain evidence="1 2">F</strain>
    </source>
</reference>
<protein>
    <submittedName>
        <fullName evidence="1">Uncharacterized protein</fullName>
    </submittedName>
</protein>
<dbReference type="AlphaFoldDB" id="A0A2J6S4M7"/>
<dbReference type="Proteomes" id="UP000235786">
    <property type="component" value="Unassembled WGS sequence"/>
</dbReference>
<keyword evidence="2" id="KW-1185">Reference proteome</keyword>
<evidence type="ECO:0000313" key="2">
    <source>
        <dbReference type="Proteomes" id="UP000235786"/>
    </source>
</evidence>
<proteinExistence type="predicted"/>
<gene>
    <name evidence="1" type="ORF">L207DRAFT_508489</name>
</gene>